<keyword evidence="1" id="KW-1133">Transmembrane helix</keyword>
<feature type="transmembrane region" description="Helical" evidence="1">
    <location>
        <begin position="71"/>
        <end position="92"/>
    </location>
</feature>
<keyword evidence="1" id="KW-0812">Transmembrane</keyword>
<feature type="transmembrane region" description="Helical" evidence="1">
    <location>
        <begin position="296"/>
        <end position="319"/>
    </location>
</feature>
<protein>
    <submittedName>
        <fullName evidence="2">ABC transporter permease subunit</fullName>
    </submittedName>
</protein>
<keyword evidence="1" id="KW-0472">Membrane</keyword>
<gene>
    <name evidence="2" type="ORF">HZU44_05720</name>
</gene>
<evidence type="ECO:0000256" key="1">
    <source>
        <dbReference type="SAM" id="Phobius"/>
    </source>
</evidence>
<feature type="transmembrane region" description="Helical" evidence="1">
    <location>
        <begin position="187"/>
        <end position="209"/>
    </location>
</feature>
<name>A0A7D5YEJ4_9ACTN</name>
<evidence type="ECO:0000313" key="2">
    <source>
        <dbReference type="EMBL" id="QLJ99613.1"/>
    </source>
</evidence>
<feature type="transmembrane region" description="Helical" evidence="1">
    <location>
        <begin position="113"/>
        <end position="139"/>
    </location>
</feature>
<dbReference type="EMBL" id="CP058905">
    <property type="protein sequence ID" value="QLJ99613.1"/>
    <property type="molecule type" value="Genomic_DNA"/>
</dbReference>
<reference evidence="2" key="1">
    <citation type="submission" date="2020-08" db="EMBL/GenBank/DDBJ databases">
        <title>A bifunctional nitrone conjugated secondary metabolite targeting the ribosome.</title>
        <authorList>
            <person name="Limbrick E.M."/>
            <person name="Graf M."/>
            <person name="Derewacz D.K."/>
            <person name="Nguyen F."/>
            <person name="Spraggins J.M."/>
            <person name="Wieland M."/>
            <person name="Ynigez-Gutierrez A.E."/>
            <person name="Reisman B.J."/>
            <person name="Zinshteyn B."/>
            <person name="McCulloch K."/>
            <person name="Iverson T.M."/>
            <person name="Green R."/>
            <person name="Wilson D.N."/>
            <person name="Bachmann B.O."/>
        </authorList>
    </citation>
    <scope>NUCLEOTIDE SEQUENCE</scope>
    <source>
        <strain evidence="2">Africana</strain>
    </source>
</reference>
<sequence length="326" mass="35232">MTWLTWRQHRAEATVLALLVAVAAAVLLLLGTSMHGLFPHGVARCAGGSVAEGCAVALQRLWEEHGYASKMLSLFNLLPFVIGAFLGAPLLARELETGTWQLAWTQSVPRMRWLAVKLAALGSLAVVLTLALSAVVTWYRHPLDVLDGRFTADAFDLEGVVPAAYALFAFAFAAAAGVLLRRSLPALAAALAAFLAVRVAVAGALRPYYASPQTLANPVTAGDTTVDVGGPRTSTGNHLDWILATGYSDAAGRRLGLAEVYHMDQDARRSGLDLATHLRDRGVLQWVEFHPAERFWTFQLIEAALFLSLTAALLMVVVWRVRRRAL</sequence>
<organism evidence="2">
    <name type="scientific">Micromonospora carbonacea</name>
    <dbReference type="NCBI Taxonomy" id="47853"/>
    <lineage>
        <taxon>Bacteria</taxon>
        <taxon>Bacillati</taxon>
        <taxon>Actinomycetota</taxon>
        <taxon>Actinomycetes</taxon>
        <taxon>Micromonosporales</taxon>
        <taxon>Micromonosporaceae</taxon>
        <taxon>Micromonospora</taxon>
    </lineage>
</organism>
<dbReference type="AlphaFoldDB" id="A0A7D5YEJ4"/>
<proteinExistence type="predicted"/>
<feature type="transmembrane region" description="Helical" evidence="1">
    <location>
        <begin position="159"/>
        <end position="180"/>
    </location>
</feature>
<accession>A0A7D5YEJ4</accession>